<keyword evidence="6 9" id="KW-0472">Membrane</keyword>
<dbReference type="GO" id="GO:0005549">
    <property type="term" value="F:odorant binding"/>
    <property type="evidence" value="ECO:0007669"/>
    <property type="project" value="InterPro"/>
</dbReference>
<keyword evidence="11" id="KW-1185">Reference proteome</keyword>
<feature type="transmembrane region" description="Helical" evidence="9">
    <location>
        <begin position="27"/>
        <end position="46"/>
    </location>
</feature>
<name>A0A8S3YAL2_PARAO</name>
<protein>
    <submittedName>
        <fullName evidence="10">(apollo) hypothetical protein</fullName>
    </submittedName>
</protein>
<proteinExistence type="predicted"/>
<evidence type="ECO:0000313" key="10">
    <source>
        <dbReference type="EMBL" id="CAG5056012.1"/>
    </source>
</evidence>
<dbReference type="InterPro" id="IPR004117">
    <property type="entry name" value="7tm6_olfct_rcpt"/>
</dbReference>
<reference evidence="10" key="1">
    <citation type="submission" date="2021-04" db="EMBL/GenBank/DDBJ databases">
        <authorList>
            <person name="Tunstrom K."/>
        </authorList>
    </citation>
    <scope>NUCLEOTIDE SEQUENCE</scope>
</reference>
<evidence type="ECO:0000313" key="11">
    <source>
        <dbReference type="Proteomes" id="UP000691718"/>
    </source>
</evidence>
<dbReference type="AlphaFoldDB" id="A0A8S3YAL2"/>
<keyword evidence="4" id="KW-0552">Olfaction</keyword>
<evidence type="ECO:0000256" key="6">
    <source>
        <dbReference type="ARBA" id="ARBA00023136"/>
    </source>
</evidence>
<dbReference type="GO" id="GO:0004984">
    <property type="term" value="F:olfactory receptor activity"/>
    <property type="evidence" value="ECO:0007669"/>
    <property type="project" value="InterPro"/>
</dbReference>
<accession>A0A8S3YAL2</accession>
<keyword evidence="8" id="KW-0807">Transducer</keyword>
<evidence type="ECO:0000256" key="7">
    <source>
        <dbReference type="ARBA" id="ARBA00023170"/>
    </source>
</evidence>
<evidence type="ECO:0000256" key="5">
    <source>
        <dbReference type="ARBA" id="ARBA00022989"/>
    </source>
</evidence>
<evidence type="ECO:0000256" key="4">
    <source>
        <dbReference type="ARBA" id="ARBA00022725"/>
    </source>
</evidence>
<organism evidence="10 11">
    <name type="scientific">Parnassius apollo</name>
    <name type="common">Apollo butterfly</name>
    <name type="synonym">Papilio apollo</name>
    <dbReference type="NCBI Taxonomy" id="110799"/>
    <lineage>
        <taxon>Eukaryota</taxon>
        <taxon>Metazoa</taxon>
        <taxon>Ecdysozoa</taxon>
        <taxon>Arthropoda</taxon>
        <taxon>Hexapoda</taxon>
        <taxon>Insecta</taxon>
        <taxon>Pterygota</taxon>
        <taxon>Neoptera</taxon>
        <taxon>Endopterygota</taxon>
        <taxon>Lepidoptera</taxon>
        <taxon>Glossata</taxon>
        <taxon>Ditrysia</taxon>
        <taxon>Papilionoidea</taxon>
        <taxon>Papilionidae</taxon>
        <taxon>Parnassiinae</taxon>
        <taxon>Parnassini</taxon>
        <taxon>Parnassius</taxon>
        <taxon>Parnassius</taxon>
    </lineage>
</organism>
<dbReference type="Pfam" id="PF02949">
    <property type="entry name" value="7tm_6"/>
    <property type="match status" value="1"/>
</dbReference>
<evidence type="ECO:0000256" key="3">
    <source>
        <dbReference type="ARBA" id="ARBA00022692"/>
    </source>
</evidence>
<evidence type="ECO:0000256" key="9">
    <source>
        <dbReference type="SAM" id="Phobius"/>
    </source>
</evidence>
<dbReference type="OrthoDB" id="8185860at2759"/>
<dbReference type="GO" id="GO:0007165">
    <property type="term" value="P:signal transduction"/>
    <property type="evidence" value="ECO:0007669"/>
    <property type="project" value="UniProtKB-KW"/>
</dbReference>
<comment type="caution">
    <text evidence="10">The sequence shown here is derived from an EMBL/GenBank/DDBJ whole genome shotgun (WGS) entry which is preliminary data.</text>
</comment>
<evidence type="ECO:0000256" key="8">
    <source>
        <dbReference type="ARBA" id="ARBA00023224"/>
    </source>
</evidence>
<keyword evidence="7" id="KW-0675">Receptor</keyword>
<dbReference type="GO" id="GO:0016020">
    <property type="term" value="C:membrane"/>
    <property type="evidence" value="ECO:0007669"/>
    <property type="project" value="UniProtKB-SubCell"/>
</dbReference>
<feature type="transmembrane region" description="Helical" evidence="9">
    <location>
        <begin position="52"/>
        <end position="73"/>
    </location>
</feature>
<gene>
    <name evidence="10" type="ORF">PAPOLLO_LOCUS26605</name>
</gene>
<comment type="subcellular location">
    <subcellularLocation>
        <location evidence="1">Membrane</location>
        <topology evidence="1">Multi-pass membrane protein</topology>
    </subcellularLocation>
</comment>
<evidence type="ECO:0000256" key="2">
    <source>
        <dbReference type="ARBA" id="ARBA00022606"/>
    </source>
</evidence>
<keyword evidence="3 9" id="KW-0812">Transmembrane</keyword>
<keyword evidence="5 9" id="KW-1133">Transmembrane helix</keyword>
<evidence type="ECO:0000256" key="1">
    <source>
        <dbReference type="ARBA" id="ARBA00004141"/>
    </source>
</evidence>
<keyword evidence="2" id="KW-0716">Sensory transduction</keyword>
<sequence>MEAIVDRHRQLLCCVELLHSAYSESSLCNILTSSMLICFTGFNVMAYDNLLIVIPFIAFLFMVIGQIYLLCYYGDLILRSVSIFTYE</sequence>
<dbReference type="EMBL" id="CAJQZP010001593">
    <property type="protein sequence ID" value="CAG5056012.1"/>
    <property type="molecule type" value="Genomic_DNA"/>
</dbReference>
<dbReference type="Proteomes" id="UP000691718">
    <property type="component" value="Unassembled WGS sequence"/>
</dbReference>